<evidence type="ECO:0000313" key="1">
    <source>
        <dbReference type="EMBL" id="WCO67885.1"/>
    </source>
</evidence>
<dbReference type="Proteomes" id="UP001216390">
    <property type="component" value="Chromosome"/>
</dbReference>
<reference evidence="1" key="1">
    <citation type="submission" date="2023-01" db="EMBL/GenBank/DDBJ databases">
        <title>The diversity of Class Acidimicrobiia in South China Sea sediment environments and the proposal of Iamia marina sp. nov., a novel species of the genus Iamia.</title>
        <authorList>
            <person name="He Y."/>
            <person name="Tian X."/>
        </authorList>
    </citation>
    <scope>NUCLEOTIDE SEQUENCE</scope>
    <source>
        <strain evidence="1">DSM 19957</strain>
    </source>
</reference>
<protein>
    <submittedName>
        <fullName evidence="1">Uncharacterized protein</fullName>
    </submittedName>
</protein>
<accession>A0AAF0BWJ0</accession>
<organism evidence="1 2">
    <name type="scientific">Iamia majanohamensis</name>
    <dbReference type="NCBI Taxonomy" id="467976"/>
    <lineage>
        <taxon>Bacteria</taxon>
        <taxon>Bacillati</taxon>
        <taxon>Actinomycetota</taxon>
        <taxon>Acidimicrobiia</taxon>
        <taxon>Acidimicrobiales</taxon>
        <taxon>Iamiaceae</taxon>
        <taxon>Iamia</taxon>
    </lineage>
</organism>
<name>A0AAF0BWJ0_9ACTN</name>
<dbReference type="RefSeq" id="WP_272737403.1">
    <property type="nucleotide sequence ID" value="NZ_CP116942.1"/>
</dbReference>
<dbReference type="AlphaFoldDB" id="A0AAF0BWJ0"/>
<keyword evidence="2" id="KW-1185">Reference proteome</keyword>
<proteinExistence type="predicted"/>
<evidence type="ECO:0000313" key="2">
    <source>
        <dbReference type="Proteomes" id="UP001216390"/>
    </source>
</evidence>
<dbReference type="KEGG" id="ima:PO878_03995"/>
<dbReference type="Gene3D" id="3.40.50.300">
    <property type="entry name" value="P-loop containing nucleotide triphosphate hydrolases"/>
    <property type="match status" value="1"/>
</dbReference>
<dbReference type="EMBL" id="CP116942">
    <property type="protein sequence ID" value="WCO67885.1"/>
    <property type="molecule type" value="Genomic_DNA"/>
</dbReference>
<dbReference type="InterPro" id="IPR027417">
    <property type="entry name" value="P-loop_NTPase"/>
</dbReference>
<sequence length="230" mass="25130">MSLLDVAQSAPPRYKYLPPFFSSAGRDALDLGEAAGVFLDDWQQDVVEGLLAEDEHGKWAATEAGIICTRQNGKDEILLVRELFGLYLDKGCRLLTHTAHRFDTCLDHFRRMRDVIEGCPDLLAEVKDNGRGVGGPSGIKDSNGAESIELRDGTRQNFKARGKGSGRGFSGDVVVLNEAFWLLELGSLVPSMSARPNPQLILASSAPLPRPESDRLRSLIRRGRALAETA</sequence>
<gene>
    <name evidence="1" type="ORF">PO878_03995</name>
</gene>